<comment type="similarity">
    <text evidence="1">Belongs to the protein kinase superfamily. NEK Ser/Thr protein kinase family. NIMA subfamily.</text>
</comment>
<dbReference type="InterPro" id="IPR017441">
    <property type="entry name" value="Protein_kinase_ATP_BS"/>
</dbReference>
<dbReference type="AlphaFoldDB" id="A0A6S6R1E9"/>
<dbReference type="GO" id="GO:0004674">
    <property type="term" value="F:protein serine/threonine kinase activity"/>
    <property type="evidence" value="ECO:0007669"/>
    <property type="project" value="UniProtKB-EC"/>
</dbReference>
<dbReference type="InterPro" id="IPR011009">
    <property type="entry name" value="Kinase-like_dom_sf"/>
</dbReference>
<evidence type="ECO:0000313" key="9">
    <source>
        <dbReference type="Proteomes" id="UP000515561"/>
    </source>
</evidence>
<dbReference type="GO" id="GO:0005524">
    <property type="term" value="F:ATP binding"/>
    <property type="evidence" value="ECO:0007669"/>
    <property type="project" value="UniProtKB-UniRule"/>
</dbReference>
<dbReference type="PROSITE" id="PS50011">
    <property type="entry name" value="PROTEIN_KINASE_DOM"/>
    <property type="match status" value="1"/>
</dbReference>
<keyword evidence="4" id="KW-0547">Nucleotide-binding</keyword>
<dbReference type="SMART" id="SM00220">
    <property type="entry name" value="S_TKc"/>
    <property type="match status" value="1"/>
</dbReference>
<keyword evidence="9" id="KW-1185">Reference proteome</keyword>
<evidence type="ECO:0000256" key="5">
    <source>
        <dbReference type="ARBA" id="ARBA00022777"/>
    </source>
</evidence>
<feature type="domain" description="Protein kinase" evidence="7">
    <location>
        <begin position="10"/>
        <end position="252"/>
    </location>
</feature>
<protein>
    <recommendedName>
        <fullName evidence="2">non-specific serine/threonine protein kinase</fullName>
        <ecNumber evidence="2">2.7.11.1</ecNumber>
    </recommendedName>
</protein>
<dbReference type="Pfam" id="PF00069">
    <property type="entry name" value="Pkinase"/>
    <property type="match status" value="1"/>
</dbReference>
<keyword evidence="6" id="KW-0067">ATP-binding</keyword>
<dbReference type="InterPro" id="IPR000719">
    <property type="entry name" value="Prot_kinase_dom"/>
</dbReference>
<dbReference type="PANTHER" id="PTHR43671">
    <property type="entry name" value="SERINE/THREONINE-PROTEIN KINASE NEK"/>
    <property type="match status" value="1"/>
</dbReference>
<dbReference type="RefSeq" id="WP_184092098.1">
    <property type="nucleotide sequence ID" value="NZ_AP023367.1"/>
</dbReference>
<dbReference type="SUPFAM" id="SSF56112">
    <property type="entry name" value="Protein kinase-like (PK-like)"/>
    <property type="match status" value="1"/>
</dbReference>
<dbReference type="PROSITE" id="PS00107">
    <property type="entry name" value="PROTEIN_KINASE_ATP"/>
    <property type="match status" value="1"/>
</dbReference>
<dbReference type="InterPro" id="IPR050660">
    <property type="entry name" value="NEK_Ser/Thr_kinase"/>
</dbReference>
<dbReference type="Proteomes" id="UP000515561">
    <property type="component" value="Chromosome"/>
</dbReference>
<dbReference type="PROSITE" id="PS00108">
    <property type="entry name" value="PROTEIN_KINASE_ST"/>
    <property type="match status" value="1"/>
</dbReference>
<dbReference type="Gene3D" id="1.10.510.10">
    <property type="entry name" value="Transferase(Phosphotransferase) domain 1"/>
    <property type="match status" value="1"/>
</dbReference>
<dbReference type="PANTHER" id="PTHR43671:SF13">
    <property type="entry name" value="SERINE_THREONINE-PROTEIN KINASE NEK2"/>
    <property type="match status" value="1"/>
</dbReference>
<accession>A0A6S6R1E9</accession>
<keyword evidence="5" id="KW-0418">Kinase</keyword>
<sequence>MANQIWFQKYLIIRPLGKGGSAEVFLAEHIKLHTLRAIKRISKNHILHGQLLHEANILKNLKHPCIPVIYDVEEDNSYSYIIEQYIEGESLSEFRESKGRLPEQSVIEIAAGLCDLFSYLYSLNNPILYLDLKPDNLIISDGVVRLIDFGASVPKKEVHKRSFSLGTKGYAAPELYTKTTPDERTDIYGIGALLYYIVTGYPYELELGQAARKNLELQCSKALANCIQRCLRANSSFRYPSVAALNKKLSELKRSKVSSKEKSNETLHIAVAGTQQRIGTTHLAFLLTSYLCAHHKNGLYIEKNKSGQLHSLLSRYQNNKTRHGVHRLFGCNLLPETSLENAYNKELYPFTVMDFGCLTKENITDFLEADHKLIVSGGKEWELQYTEEILKQIEPEEDIRFLFNYLNGKQYALVAGAMGQFKTSRIPYEPDPFKGKGNEYVMDFISNLLYG</sequence>
<evidence type="ECO:0000256" key="2">
    <source>
        <dbReference type="ARBA" id="ARBA00012513"/>
    </source>
</evidence>
<proteinExistence type="inferred from homology"/>
<reference evidence="8 9" key="1">
    <citation type="journal article" date="2016" name="Int. J. Syst. Evol. Microbiol.">
        <title>Descriptions of Anaerotaenia torta gen. nov., sp. nov. and Anaerocolumna cellulosilytica gen. nov., sp. nov. isolated from a methanogenic reactor of cattle waste.</title>
        <authorList>
            <person name="Uek A."/>
            <person name="Ohtaki Y."/>
            <person name="Kaku N."/>
            <person name="Ueki K."/>
        </authorList>
    </citation>
    <scope>NUCLEOTIDE SEQUENCE [LARGE SCALE GENOMIC DNA]</scope>
    <source>
        <strain evidence="8 9">SN021</strain>
    </source>
</reference>
<dbReference type="EC" id="2.7.11.1" evidence="2"/>
<evidence type="ECO:0000256" key="4">
    <source>
        <dbReference type="ARBA" id="ARBA00022741"/>
    </source>
</evidence>
<gene>
    <name evidence="8" type="ORF">acsn021_42930</name>
</gene>
<dbReference type="CDD" id="cd14014">
    <property type="entry name" value="STKc_PknB_like"/>
    <property type="match status" value="1"/>
</dbReference>
<evidence type="ECO:0000256" key="1">
    <source>
        <dbReference type="ARBA" id="ARBA00010886"/>
    </source>
</evidence>
<evidence type="ECO:0000256" key="6">
    <source>
        <dbReference type="ARBA" id="ARBA00022840"/>
    </source>
</evidence>
<dbReference type="EMBL" id="AP023367">
    <property type="protein sequence ID" value="BCJ96724.1"/>
    <property type="molecule type" value="Genomic_DNA"/>
</dbReference>
<organism evidence="8 9">
    <name type="scientific">Anaerocolumna cellulosilytica</name>
    <dbReference type="NCBI Taxonomy" id="433286"/>
    <lineage>
        <taxon>Bacteria</taxon>
        <taxon>Bacillati</taxon>
        <taxon>Bacillota</taxon>
        <taxon>Clostridia</taxon>
        <taxon>Lachnospirales</taxon>
        <taxon>Lachnospiraceae</taxon>
        <taxon>Anaerocolumna</taxon>
    </lineage>
</organism>
<keyword evidence="3" id="KW-0808">Transferase</keyword>
<dbReference type="InterPro" id="IPR008271">
    <property type="entry name" value="Ser/Thr_kinase_AS"/>
</dbReference>
<name>A0A6S6R1E9_9FIRM</name>
<evidence type="ECO:0000313" key="8">
    <source>
        <dbReference type="EMBL" id="BCJ96724.1"/>
    </source>
</evidence>
<dbReference type="KEGG" id="acel:acsn021_42930"/>
<evidence type="ECO:0000259" key="7">
    <source>
        <dbReference type="PROSITE" id="PS50011"/>
    </source>
</evidence>
<evidence type="ECO:0000256" key="3">
    <source>
        <dbReference type="ARBA" id="ARBA00022679"/>
    </source>
</evidence>